<dbReference type="PROSITE" id="PS50893">
    <property type="entry name" value="ABC_TRANSPORTER_2"/>
    <property type="match status" value="1"/>
</dbReference>
<evidence type="ECO:0000256" key="5">
    <source>
        <dbReference type="ARBA" id="ARBA00022989"/>
    </source>
</evidence>
<dbReference type="GO" id="GO:0005886">
    <property type="term" value="C:plasma membrane"/>
    <property type="evidence" value="ECO:0007669"/>
    <property type="project" value="UniProtKB-SubCell"/>
</dbReference>
<dbReference type="PANTHER" id="PTHR24221:SF654">
    <property type="entry name" value="ATP-BINDING CASSETTE SUB-FAMILY B MEMBER 6"/>
    <property type="match status" value="1"/>
</dbReference>
<keyword evidence="2 7" id="KW-0812">Transmembrane</keyword>
<evidence type="ECO:0000256" key="2">
    <source>
        <dbReference type="ARBA" id="ARBA00022692"/>
    </source>
</evidence>
<feature type="transmembrane region" description="Helical" evidence="7">
    <location>
        <begin position="122"/>
        <end position="143"/>
    </location>
</feature>
<keyword evidence="3" id="KW-0547">Nucleotide-binding</keyword>
<feature type="transmembrane region" description="Helical" evidence="7">
    <location>
        <begin position="12"/>
        <end position="35"/>
    </location>
</feature>
<dbReference type="SMART" id="SM00382">
    <property type="entry name" value="AAA"/>
    <property type="match status" value="1"/>
</dbReference>
<evidence type="ECO:0000256" key="4">
    <source>
        <dbReference type="ARBA" id="ARBA00022840"/>
    </source>
</evidence>
<comment type="subcellular location">
    <subcellularLocation>
        <location evidence="1">Cell membrane</location>
        <topology evidence="1">Multi-pass membrane protein</topology>
    </subcellularLocation>
</comment>
<feature type="domain" description="ABC transmembrane type-1" evidence="9">
    <location>
        <begin position="14"/>
        <end position="294"/>
    </location>
</feature>
<gene>
    <name evidence="10" type="ORF">AVDCRST_MAG10-3669</name>
</gene>
<keyword evidence="6 7" id="KW-0472">Membrane</keyword>
<evidence type="ECO:0000256" key="1">
    <source>
        <dbReference type="ARBA" id="ARBA00004651"/>
    </source>
</evidence>
<protein>
    <recommendedName>
        <fullName evidence="11">Efflux ABC transporter, permease/ATP-binding protein</fullName>
    </recommendedName>
</protein>
<feature type="transmembrane region" description="Helical" evidence="7">
    <location>
        <begin position="149"/>
        <end position="165"/>
    </location>
</feature>
<evidence type="ECO:0000256" key="6">
    <source>
        <dbReference type="ARBA" id="ARBA00023136"/>
    </source>
</evidence>
<dbReference type="InterPro" id="IPR011527">
    <property type="entry name" value="ABC1_TM_dom"/>
</dbReference>
<name>A0A6J4JII3_9ACTN</name>
<evidence type="ECO:0000313" key="10">
    <source>
        <dbReference type="EMBL" id="CAA9277321.1"/>
    </source>
</evidence>
<reference evidence="10" key="1">
    <citation type="submission" date="2020-02" db="EMBL/GenBank/DDBJ databases">
        <authorList>
            <person name="Meier V. D."/>
        </authorList>
    </citation>
    <scope>NUCLEOTIDE SEQUENCE</scope>
    <source>
        <strain evidence="10">AVDCRST_MAG10</strain>
    </source>
</reference>
<feature type="transmembrane region" description="Helical" evidence="7">
    <location>
        <begin position="237"/>
        <end position="256"/>
    </location>
</feature>
<organism evidence="10">
    <name type="scientific">uncultured Acidimicrobiales bacterium</name>
    <dbReference type="NCBI Taxonomy" id="310071"/>
    <lineage>
        <taxon>Bacteria</taxon>
        <taxon>Bacillati</taxon>
        <taxon>Actinomycetota</taxon>
        <taxon>Acidimicrobiia</taxon>
        <taxon>Acidimicrobiales</taxon>
        <taxon>environmental samples</taxon>
    </lineage>
</organism>
<accession>A0A6J4JII3</accession>
<dbReference type="InterPro" id="IPR036640">
    <property type="entry name" value="ABC1_TM_sf"/>
</dbReference>
<dbReference type="Pfam" id="PF00005">
    <property type="entry name" value="ABC_tran"/>
    <property type="match status" value="1"/>
</dbReference>
<feature type="domain" description="ABC transporter" evidence="8">
    <location>
        <begin position="331"/>
        <end position="577"/>
    </location>
</feature>
<evidence type="ECO:0000259" key="9">
    <source>
        <dbReference type="PROSITE" id="PS50929"/>
    </source>
</evidence>
<dbReference type="SUPFAM" id="SSF90123">
    <property type="entry name" value="ABC transporter transmembrane region"/>
    <property type="match status" value="1"/>
</dbReference>
<dbReference type="Gene3D" id="3.40.50.300">
    <property type="entry name" value="P-loop containing nucleotide triphosphate hydrolases"/>
    <property type="match status" value="1"/>
</dbReference>
<evidence type="ECO:0000259" key="8">
    <source>
        <dbReference type="PROSITE" id="PS50893"/>
    </source>
</evidence>
<dbReference type="AlphaFoldDB" id="A0A6J4JII3"/>
<dbReference type="PANTHER" id="PTHR24221">
    <property type="entry name" value="ATP-BINDING CASSETTE SUB-FAMILY B"/>
    <property type="match status" value="1"/>
</dbReference>
<dbReference type="PROSITE" id="PS50929">
    <property type="entry name" value="ABC_TM1F"/>
    <property type="match status" value="1"/>
</dbReference>
<dbReference type="SUPFAM" id="SSF52540">
    <property type="entry name" value="P-loop containing nucleoside triphosphate hydrolases"/>
    <property type="match status" value="1"/>
</dbReference>
<evidence type="ECO:0008006" key="11">
    <source>
        <dbReference type="Google" id="ProtNLM"/>
    </source>
</evidence>
<dbReference type="PROSITE" id="PS51257">
    <property type="entry name" value="PROKAR_LIPOPROTEIN"/>
    <property type="match status" value="1"/>
</dbReference>
<dbReference type="EMBL" id="CADCTB010000220">
    <property type="protein sequence ID" value="CAA9277321.1"/>
    <property type="molecule type" value="Genomic_DNA"/>
</dbReference>
<dbReference type="InterPro" id="IPR027417">
    <property type="entry name" value="P-loop_NTPase"/>
</dbReference>
<dbReference type="InterPro" id="IPR039421">
    <property type="entry name" value="Type_1_exporter"/>
</dbReference>
<dbReference type="InterPro" id="IPR003593">
    <property type="entry name" value="AAA+_ATPase"/>
</dbReference>
<dbReference type="GO" id="GO:0005524">
    <property type="term" value="F:ATP binding"/>
    <property type="evidence" value="ECO:0007669"/>
    <property type="project" value="UniProtKB-KW"/>
</dbReference>
<keyword evidence="5 7" id="KW-1133">Transmembrane helix</keyword>
<dbReference type="Gene3D" id="1.20.1560.10">
    <property type="entry name" value="ABC transporter type 1, transmembrane domain"/>
    <property type="match status" value="1"/>
</dbReference>
<dbReference type="GO" id="GO:0016887">
    <property type="term" value="F:ATP hydrolysis activity"/>
    <property type="evidence" value="ECO:0007669"/>
    <property type="project" value="InterPro"/>
</dbReference>
<dbReference type="GO" id="GO:0034040">
    <property type="term" value="F:ATPase-coupled lipid transmembrane transporter activity"/>
    <property type="evidence" value="ECO:0007669"/>
    <property type="project" value="TreeGrafter"/>
</dbReference>
<evidence type="ECO:0000256" key="3">
    <source>
        <dbReference type="ARBA" id="ARBA00022741"/>
    </source>
</evidence>
<keyword evidence="4" id="KW-0067">ATP-binding</keyword>
<feature type="transmembrane region" description="Helical" evidence="7">
    <location>
        <begin position="47"/>
        <end position="73"/>
    </location>
</feature>
<dbReference type="GO" id="GO:0140359">
    <property type="term" value="F:ABC-type transporter activity"/>
    <property type="evidence" value="ECO:0007669"/>
    <property type="project" value="InterPro"/>
</dbReference>
<evidence type="ECO:0000256" key="7">
    <source>
        <dbReference type="SAM" id="Phobius"/>
    </source>
</evidence>
<sequence length="583" mass="61851">MLARAAGRGRTTTVIVLSILVACCSTFMGLLFKVLADGVVARDRPPVLIAAVFLAVAGTFQNAGGRYVLLLVADIHDRATLTMNRDLMRLCGTTPGLEHHERPEYLDRMALLRDDTRVLADALRQAVVALVLVIRVLTTALLLSSVHPVLLVLPAFSLPSLWTGARSRRIVQDARESSAGQGRLLDHFLGLSAGVAGGAEARIFGIGREISDRSRAMWDERAEVIARAQLRASLLQAAGWAVFAIGYAAAIVWVVYRALDGDATAGDVLLVVVLAAQVNGQVGQSVTLLGTSLDAAKAIDRWLWLQDYAAADGRGDGSASVPPPRPLRHGISLRGVTFRYPGTDVDVLHDVDLDLPAGATVAVVGENGAGKSTLVKLLCRFYSPTSGTITVDGVDLQSIDVAAWRAQLAGGFQDFARLELRLRESVGVGDLPRIDDGQAVAAALARTEGGDLADGLAEGIEAQLGRQFDGAELSTGQWQKVAVARAVLREAPTLLLLDEPSSGLDARAEHALLERYTDAAREVAATTGAATLLVSHRFSTVRAADLIVVMDGGRVVERGTHEELAARGGMYADLYSIQARAYG</sequence>
<proteinExistence type="predicted"/>
<dbReference type="InterPro" id="IPR003439">
    <property type="entry name" value="ABC_transporter-like_ATP-bd"/>
</dbReference>